<organism evidence="1 2">
    <name type="scientific">Nocardioides zeae</name>
    <dbReference type="NCBI Taxonomy" id="1457234"/>
    <lineage>
        <taxon>Bacteria</taxon>
        <taxon>Bacillati</taxon>
        <taxon>Actinomycetota</taxon>
        <taxon>Actinomycetes</taxon>
        <taxon>Propionibacteriales</taxon>
        <taxon>Nocardioidaceae</taxon>
        <taxon>Nocardioides</taxon>
    </lineage>
</organism>
<gene>
    <name evidence="1" type="ORF">QE364_000281</name>
</gene>
<evidence type="ECO:0000313" key="1">
    <source>
        <dbReference type="EMBL" id="MDR6208593.1"/>
    </source>
</evidence>
<name>A0ACC6ICX4_9ACTN</name>
<evidence type="ECO:0000313" key="2">
    <source>
        <dbReference type="Proteomes" id="UP001261666"/>
    </source>
</evidence>
<reference evidence="1" key="1">
    <citation type="submission" date="2023-08" db="EMBL/GenBank/DDBJ databases">
        <title>Functional and genomic diversity of the sorghum phyllosphere microbiome.</title>
        <authorList>
            <person name="Shade A."/>
        </authorList>
    </citation>
    <scope>NUCLEOTIDE SEQUENCE</scope>
    <source>
        <strain evidence="1">SORGH_AS_0885</strain>
    </source>
</reference>
<dbReference type="EMBL" id="JAVIZJ010000001">
    <property type="protein sequence ID" value="MDR6208593.1"/>
    <property type="molecule type" value="Genomic_DNA"/>
</dbReference>
<dbReference type="Proteomes" id="UP001261666">
    <property type="component" value="Unassembled WGS sequence"/>
</dbReference>
<sequence>MPVNGWNGAWVAERLGIELEDAPGPAPLALTDLVGLALRVNPKRPHLLVSTVLAKHVPTDPRLVQAAGHLLGLRVAEHLGRLGADGSADVAARLRAALAIGAEGHAADLDGLVAATGAALATVETGDGVVLGYAETATALGHLVGRALLLPSVHSTRRAVPGVSSVLGFEESHSHATTHLVLAEDPALLATPGPAVLVDDELSTGRTALATIRALHAHAPRREYVVAALVDARREADRRHIAEVADELGTRISVVALAEGEVRVPEAAAAPEPEERSAVGARRSGELVPGADPGDAWPVGVRTSGRHGFAPSDEAPLADAAAAVAARVAERLDAAGVDAAGDVLVLGTEELMYAPLAVAAALRQGGRAAYFSTTTRSPVQVRDEPGYAVRSGVRFLAHDRDADGYGEADRFAYNVAARDWAAIVVVLDRPTATAALTGPAGMLAALAPHAPHVLPVVLPVDPPGARPLRGPTFGSYGPDEVAWLLQDLSHVRLEGDREERERRIQSGEAHYAESLPTEYRPDAAYRELYDEQVVAVADRVAAAVVTVSELARRERGRDDLVLVSLARAGTPIGILMRRWAARQGWDWPHHAVSIVRDRGIDLVALRWIADRYDPARVLVVDGWTGKGAIARELEAAIEGEGGANDVLRLGEPGAGVGAGFSADLAVLADPGECVPLHGTRDDFLIPSACLNSTVSGLVSRTVLNDELIGPHQLHGAKFYAELADEDVSAAYLDAVSARFDDVEAASVADAARLQRTDRTPTWSGWASAEKLQVELGLPSVNLVKPGVGETTRVLLRRVPWRVVVAPGREQDLRHVRLLAADRGVPVVEDPSLPYSCVGIIRPTEQDGS</sequence>
<proteinExistence type="predicted"/>
<comment type="caution">
    <text evidence="1">The sequence shown here is derived from an EMBL/GenBank/DDBJ whole genome shotgun (WGS) entry which is preliminary data.</text>
</comment>
<protein>
    <submittedName>
        <fullName evidence="1">Adenine/guanine phosphoribosyltransferase-like PRPP-binding protein</fullName>
    </submittedName>
</protein>
<accession>A0ACC6ICX4</accession>
<keyword evidence="2" id="KW-1185">Reference proteome</keyword>